<name>A6JKG3_RAT</name>
<reference evidence="2" key="1">
    <citation type="submission" date="2005-09" db="EMBL/GenBank/DDBJ databases">
        <authorList>
            <person name="Mural R.J."/>
            <person name="Li P.W."/>
            <person name="Adams M.D."/>
            <person name="Amanatides P.G."/>
            <person name="Baden-Tillson H."/>
            <person name="Barnstead M."/>
            <person name="Chin S.H."/>
            <person name="Dew I."/>
            <person name="Evans C.A."/>
            <person name="Ferriera S."/>
            <person name="Flanigan M."/>
            <person name="Fosler C."/>
            <person name="Glodek A."/>
            <person name="Gu Z."/>
            <person name="Holt R.A."/>
            <person name="Jennings D."/>
            <person name="Kraft C.L."/>
            <person name="Lu F."/>
            <person name="Nguyen T."/>
            <person name="Nusskern D.R."/>
            <person name="Pfannkoch C.M."/>
            <person name="Sitter C."/>
            <person name="Sutton G.G."/>
            <person name="Venter J.C."/>
            <person name="Wang Z."/>
            <person name="Woodage T."/>
            <person name="Zheng X.H."/>
            <person name="Zhong F."/>
        </authorList>
    </citation>
    <scope>NUCLEOTIDE SEQUENCE [LARGE SCALE GENOMIC DNA]</scope>
    <source>
        <strain>BN</strain>
        <strain evidence="2">Sprague-Dawley</strain>
    </source>
</reference>
<accession>A6JKG3</accession>
<protein>
    <submittedName>
        <fullName evidence="1">RCG60731, isoform CRA_b</fullName>
    </submittedName>
</protein>
<proteinExistence type="predicted"/>
<dbReference type="EMBL" id="CH473988">
    <property type="protein sequence ID" value="EDL97177.1"/>
    <property type="molecule type" value="Genomic_DNA"/>
</dbReference>
<gene>
    <name evidence="1" type="ORF">rCG_60731</name>
</gene>
<evidence type="ECO:0000313" key="1">
    <source>
        <dbReference type="EMBL" id="EDL97177.1"/>
    </source>
</evidence>
<evidence type="ECO:0000313" key="2">
    <source>
        <dbReference type="Proteomes" id="UP000234681"/>
    </source>
</evidence>
<sequence>MMATFRSGEINGLRPWLPP</sequence>
<feature type="non-terminal residue" evidence="1">
    <location>
        <position position="19"/>
    </location>
</feature>
<dbReference type="AlphaFoldDB" id="A6JKG3"/>
<dbReference type="Proteomes" id="UP000234681">
    <property type="component" value="Chromosome 20"/>
</dbReference>
<organism evidence="1 2">
    <name type="scientific">Rattus norvegicus</name>
    <name type="common">Rat</name>
    <dbReference type="NCBI Taxonomy" id="10116"/>
    <lineage>
        <taxon>Eukaryota</taxon>
        <taxon>Metazoa</taxon>
        <taxon>Chordata</taxon>
        <taxon>Craniata</taxon>
        <taxon>Vertebrata</taxon>
        <taxon>Euteleostomi</taxon>
        <taxon>Mammalia</taxon>
        <taxon>Eutheria</taxon>
        <taxon>Euarchontoglires</taxon>
        <taxon>Glires</taxon>
        <taxon>Rodentia</taxon>
        <taxon>Myomorpha</taxon>
        <taxon>Muroidea</taxon>
        <taxon>Muridae</taxon>
        <taxon>Murinae</taxon>
        <taxon>Rattus</taxon>
    </lineage>
</organism>